<dbReference type="Proteomes" id="UP000217696">
    <property type="component" value="Chromosome"/>
</dbReference>
<name>A0A0U5BBB7_9BACL</name>
<evidence type="ECO:0000313" key="2">
    <source>
        <dbReference type="EMBL" id="BAU27495.1"/>
    </source>
</evidence>
<dbReference type="KEGG" id="asoc:CB4_01669"/>
<accession>A0A0U5BBB7</accession>
<dbReference type="AlphaFoldDB" id="A0A0U5BBB7"/>
<sequence>MKNNRQVPFIITGVSIIIGVMLAVQFRSNQPSLTMQKQDVFQLRQNLQKEMETHQKLLGDISKYSTLLSEYNASMSEGGSPKVIADELAHVKKENGFTEVSGKGIILTIDENGSKELTPEKLQSPVIDQDLTDLTSLLFANGAKAISINGHRLIVNSSIRTVGEGIQVDTRAISMPYVLHVLGDPQSLEAAVRLPGADRESMEDWFHFLNKKFILEKKDNLAVPAYAGSSKVRYMKPLENKGAS</sequence>
<dbReference type="PANTHER" id="PTHR37313">
    <property type="entry name" value="UPF0749 PROTEIN RV1825"/>
    <property type="match status" value="1"/>
</dbReference>
<reference evidence="2 3" key="1">
    <citation type="submission" date="2015-12" db="EMBL/GenBank/DDBJ databases">
        <title>Genome sequence of Aneurinibacillus soli.</title>
        <authorList>
            <person name="Lee J.S."/>
            <person name="Lee K.C."/>
            <person name="Kim K.K."/>
            <person name="Lee B.W."/>
        </authorList>
    </citation>
    <scope>NUCLEOTIDE SEQUENCE [LARGE SCALE GENOMIC DNA]</scope>
    <source>
        <strain evidence="2 3">CB4</strain>
    </source>
</reference>
<gene>
    <name evidence="2" type="ORF">CB4_01669</name>
</gene>
<dbReference type="Pfam" id="PF05949">
    <property type="entry name" value="DUF881"/>
    <property type="match status" value="1"/>
</dbReference>
<dbReference type="PANTHER" id="PTHR37313:SF2">
    <property type="entry name" value="UPF0749 PROTEIN YLXX"/>
    <property type="match status" value="1"/>
</dbReference>
<dbReference type="OrthoDB" id="2439649at2"/>
<dbReference type="EMBL" id="AP017312">
    <property type="protein sequence ID" value="BAU27495.1"/>
    <property type="molecule type" value="Genomic_DNA"/>
</dbReference>
<dbReference type="RefSeq" id="WP_096464876.1">
    <property type="nucleotide sequence ID" value="NZ_AP017312.1"/>
</dbReference>
<dbReference type="InterPro" id="IPR010273">
    <property type="entry name" value="DUF881"/>
</dbReference>
<dbReference type="Gene3D" id="3.30.70.1880">
    <property type="entry name" value="Protein of unknown function DUF881"/>
    <property type="match status" value="1"/>
</dbReference>
<organism evidence="2 3">
    <name type="scientific">Aneurinibacillus soli</name>
    <dbReference type="NCBI Taxonomy" id="1500254"/>
    <lineage>
        <taxon>Bacteria</taxon>
        <taxon>Bacillati</taxon>
        <taxon>Bacillota</taxon>
        <taxon>Bacilli</taxon>
        <taxon>Bacillales</taxon>
        <taxon>Paenibacillaceae</taxon>
        <taxon>Aneurinibacillus group</taxon>
        <taxon>Aneurinibacillus</taxon>
    </lineage>
</organism>
<keyword evidence="3" id="KW-1185">Reference proteome</keyword>
<comment type="similarity">
    <text evidence="1">Belongs to the UPF0749 family.</text>
</comment>
<evidence type="ECO:0000313" key="3">
    <source>
        <dbReference type="Proteomes" id="UP000217696"/>
    </source>
</evidence>
<protein>
    <submittedName>
        <fullName evidence="2">Uncharacterized protein</fullName>
    </submittedName>
</protein>
<evidence type="ECO:0000256" key="1">
    <source>
        <dbReference type="ARBA" id="ARBA00009108"/>
    </source>
</evidence>
<proteinExistence type="inferred from homology"/>